<dbReference type="Proteomes" id="UP000198863">
    <property type="component" value="Unassembled WGS sequence"/>
</dbReference>
<gene>
    <name evidence="1" type="ORF">SAMN05660324_4398</name>
</gene>
<keyword evidence="2" id="KW-1185">Reference proteome</keyword>
<sequence>MLLTGCTVAGSPSPEHRDEPQVFTVQATVDLPTATPYPGYEGASAAAVGDDGSLTVLLPGAPSLLLRDGAAPLTLPALVPGTTRVIGQPDGSTLVTGLGDAGPLAVRVDPAGAVAAPVVLPGDPAGVVPDGPDVLLLTPNGGGVDLARADAATGQPTGSGRVDLPGQGAVGPVALAVAPDGSLRLLANRGDGIADGTATLVTLDAAFVETGRVVASTSAQPGSFFALDVDAAGTAWVVVGQRLPGTDTALLEVRPGDTQPRRVTALAAEVVDVAVTPDGERVHLLGRVDGLPGDVATLDTTAGRFLGSTDVCRDARSSMAASPDRAVLVVLGDCGYGEGPQAAVLR</sequence>
<evidence type="ECO:0000313" key="1">
    <source>
        <dbReference type="EMBL" id="SDH13061.1"/>
    </source>
</evidence>
<dbReference type="AlphaFoldDB" id="A0A1G7ZWP0"/>
<dbReference type="InterPro" id="IPR011044">
    <property type="entry name" value="Quino_amine_DH_bsu"/>
</dbReference>
<proteinExistence type="predicted"/>
<protein>
    <submittedName>
        <fullName evidence="1">Uncharacterized protein</fullName>
    </submittedName>
</protein>
<evidence type="ECO:0000313" key="2">
    <source>
        <dbReference type="Proteomes" id="UP000198863"/>
    </source>
</evidence>
<dbReference type="SUPFAM" id="SSF50969">
    <property type="entry name" value="YVTN repeat-like/Quinoprotein amine dehydrogenase"/>
    <property type="match status" value="1"/>
</dbReference>
<reference evidence="2" key="1">
    <citation type="submission" date="2016-10" db="EMBL/GenBank/DDBJ databases">
        <authorList>
            <person name="Varghese N."/>
            <person name="Submissions S."/>
        </authorList>
    </citation>
    <scope>NUCLEOTIDE SEQUENCE [LARGE SCALE GENOMIC DNA]</scope>
    <source>
        <strain evidence="2">DSM 44526</strain>
    </source>
</reference>
<name>A0A1G7ZWP0_9ACTN</name>
<dbReference type="Gene3D" id="2.130.10.10">
    <property type="entry name" value="YVTN repeat-like/Quinoprotein amine dehydrogenase"/>
    <property type="match status" value="1"/>
</dbReference>
<organism evidence="1 2">
    <name type="scientific">Klenkia brasiliensis</name>
    <dbReference type="NCBI Taxonomy" id="333142"/>
    <lineage>
        <taxon>Bacteria</taxon>
        <taxon>Bacillati</taxon>
        <taxon>Actinomycetota</taxon>
        <taxon>Actinomycetes</taxon>
        <taxon>Geodermatophilales</taxon>
        <taxon>Geodermatophilaceae</taxon>
        <taxon>Klenkia</taxon>
    </lineage>
</organism>
<accession>A0A1G7ZWP0</accession>
<dbReference type="EMBL" id="FNCF01000009">
    <property type="protein sequence ID" value="SDH13061.1"/>
    <property type="molecule type" value="Genomic_DNA"/>
</dbReference>
<dbReference type="InterPro" id="IPR015943">
    <property type="entry name" value="WD40/YVTN_repeat-like_dom_sf"/>
</dbReference>